<dbReference type="InterPro" id="IPR036390">
    <property type="entry name" value="WH_DNA-bd_sf"/>
</dbReference>
<protein>
    <submittedName>
        <fullName evidence="6">LysR substrate-binding domain-containing protein</fullName>
    </submittedName>
</protein>
<evidence type="ECO:0000313" key="7">
    <source>
        <dbReference type="Proteomes" id="UP001307839"/>
    </source>
</evidence>
<comment type="caution">
    <text evidence="6">The sequence shown here is derived from an EMBL/GenBank/DDBJ whole genome shotgun (WGS) entry which is preliminary data.</text>
</comment>
<evidence type="ECO:0000256" key="4">
    <source>
        <dbReference type="ARBA" id="ARBA00023163"/>
    </source>
</evidence>
<comment type="similarity">
    <text evidence="1">Belongs to the LysR transcriptional regulatory family.</text>
</comment>
<dbReference type="AlphaFoldDB" id="A0AB35WUK8"/>
<dbReference type="Pfam" id="PF03466">
    <property type="entry name" value="LysR_substrate"/>
    <property type="match status" value="1"/>
</dbReference>
<dbReference type="InterPro" id="IPR000847">
    <property type="entry name" value="LysR_HTH_N"/>
</dbReference>
<organism evidence="6 7">
    <name type="scientific">Pseudomonas auratipiscis</name>
    <dbReference type="NCBI Taxonomy" id="3115853"/>
    <lineage>
        <taxon>Bacteria</taxon>
        <taxon>Pseudomonadati</taxon>
        <taxon>Pseudomonadota</taxon>
        <taxon>Gammaproteobacteria</taxon>
        <taxon>Pseudomonadales</taxon>
        <taxon>Pseudomonadaceae</taxon>
        <taxon>Pseudomonas</taxon>
    </lineage>
</organism>
<dbReference type="EMBL" id="JAZDQP010000010">
    <property type="protein sequence ID" value="MEE1867811.1"/>
    <property type="molecule type" value="Genomic_DNA"/>
</dbReference>
<keyword evidence="4" id="KW-0804">Transcription</keyword>
<evidence type="ECO:0000256" key="2">
    <source>
        <dbReference type="ARBA" id="ARBA00023015"/>
    </source>
</evidence>
<accession>A0AB35WUK8</accession>
<keyword evidence="2" id="KW-0805">Transcription regulation</keyword>
<evidence type="ECO:0000256" key="3">
    <source>
        <dbReference type="ARBA" id="ARBA00023125"/>
    </source>
</evidence>
<dbReference type="Gene3D" id="1.10.10.10">
    <property type="entry name" value="Winged helix-like DNA-binding domain superfamily/Winged helix DNA-binding domain"/>
    <property type="match status" value="1"/>
</dbReference>
<proteinExistence type="inferred from homology"/>
<evidence type="ECO:0000259" key="5">
    <source>
        <dbReference type="PROSITE" id="PS50931"/>
    </source>
</evidence>
<dbReference type="InterPro" id="IPR036388">
    <property type="entry name" value="WH-like_DNA-bd_sf"/>
</dbReference>
<dbReference type="SUPFAM" id="SSF53850">
    <property type="entry name" value="Periplasmic binding protein-like II"/>
    <property type="match status" value="1"/>
</dbReference>
<dbReference type="RefSeq" id="WP_330079946.1">
    <property type="nucleotide sequence ID" value="NZ_JAZDCU010000021.1"/>
</dbReference>
<keyword evidence="7" id="KW-1185">Reference proteome</keyword>
<sequence>MSERIPALQALRAFEVAARHGSFTRAAHELALTQGAISHHIKTLESLFDCALFERRGPKLSLTEPGRLLAQELKVGFKIIENACGLLKQDRNGIRLKAPSTLTVRWLLKALEQYRQQEHHSRVQLSSVWMDVDNVDFYSEPFEAAILLADGRFSADVDSLKLFDEWLVPVCSPDHPVKAAEHLDALNFIELLHPSADRRDWRRWLTRMGAAQVTIDRGQLFDTLDQGISAAQQGAGVAVVDLLLAQGELDSGRLVMPFPQAVATAESYYLTWPRTSPQARDVRALGEFLLALVPQLPLHGVDYLYD</sequence>
<evidence type="ECO:0000313" key="6">
    <source>
        <dbReference type="EMBL" id="MEE1867811.1"/>
    </source>
</evidence>
<dbReference type="GO" id="GO:0006351">
    <property type="term" value="P:DNA-templated transcription"/>
    <property type="evidence" value="ECO:0007669"/>
    <property type="project" value="TreeGrafter"/>
</dbReference>
<name>A0AB35WUK8_9PSED</name>
<dbReference type="InterPro" id="IPR058163">
    <property type="entry name" value="LysR-type_TF_proteobact-type"/>
</dbReference>
<dbReference type="PANTHER" id="PTHR30537:SF26">
    <property type="entry name" value="GLYCINE CLEAVAGE SYSTEM TRANSCRIPTIONAL ACTIVATOR"/>
    <property type="match status" value="1"/>
</dbReference>
<reference evidence="6 7" key="1">
    <citation type="submission" date="2024-01" db="EMBL/GenBank/DDBJ databases">
        <title>Unpublished Manusciprt.</title>
        <authorList>
            <person name="Duman M."/>
            <person name="Valdes E.G."/>
            <person name="Ajmi N."/>
            <person name="Altun S."/>
            <person name="Saticioglu I.B."/>
        </authorList>
    </citation>
    <scope>NUCLEOTIDE SEQUENCE [LARGE SCALE GENOMIC DNA]</scope>
    <source>
        <strain evidence="6 7">120P</strain>
    </source>
</reference>
<dbReference type="Proteomes" id="UP001307839">
    <property type="component" value="Unassembled WGS sequence"/>
</dbReference>
<dbReference type="PRINTS" id="PR00039">
    <property type="entry name" value="HTHLYSR"/>
</dbReference>
<dbReference type="SUPFAM" id="SSF46785">
    <property type="entry name" value="Winged helix' DNA-binding domain"/>
    <property type="match status" value="1"/>
</dbReference>
<dbReference type="PROSITE" id="PS50931">
    <property type="entry name" value="HTH_LYSR"/>
    <property type="match status" value="1"/>
</dbReference>
<dbReference type="GO" id="GO:0043565">
    <property type="term" value="F:sequence-specific DNA binding"/>
    <property type="evidence" value="ECO:0007669"/>
    <property type="project" value="TreeGrafter"/>
</dbReference>
<evidence type="ECO:0000256" key="1">
    <source>
        <dbReference type="ARBA" id="ARBA00009437"/>
    </source>
</evidence>
<keyword evidence="3" id="KW-0238">DNA-binding</keyword>
<dbReference type="GO" id="GO:0003700">
    <property type="term" value="F:DNA-binding transcription factor activity"/>
    <property type="evidence" value="ECO:0007669"/>
    <property type="project" value="InterPro"/>
</dbReference>
<feature type="domain" description="HTH lysR-type" evidence="5">
    <location>
        <begin position="6"/>
        <end position="63"/>
    </location>
</feature>
<dbReference type="PANTHER" id="PTHR30537">
    <property type="entry name" value="HTH-TYPE TRANSCRIPTIONAL REGULATOR"/>
    <property type="match status" value="1"/>
</dbReference>
<dbReference type="Pfam" id="PF00126">
    <property type="entry name" value="HTH_1"/>
    <property type="match status" value="1"/>
</dbReference>
<dbReference type="Gene3D" id="3.40.190.10">
    <property type="entry name" value="Periplasmic binding protein-like II"/>
    <property type="match status" value="2"/>
</dbReference>
<dbReference type="InterPro" id="IPR005119">
    <property type="entry name" value="LysR_subst-bd"/>
</dbReference>
<gene>
    <name evidence="6" type="ORF">V0R53_15575</name>
</gene>